<dbReference type="Pfam" id="PF06230">
    <property type="entry name" value="LpxI_C"/>
    <property type="match status" value="1"/>
</dbReference>
<dbReference type="PANTHER" id="PTHR39962">
    <property type="entry name" value="BLL4848 PROTEIN"/>
    <property type="match status" value="1"/>
</dbReference>
<organism evidence="3">
    <name type="scientific">uncultured Pleomorphomonas sp</name>
    <dbReference type="NCBI Taxonomy" id="442121"/>
    <lineage>
        <taxon>Bacteria</taxon>
        <taxon>Pseudomonadati</taxon>
        <taxon>Pseudomonadota</taxon>
        <taxon>Alphaproteobacteria</taxon>
        <taxon>Hyphomicrobiales</taxon>
        <taxon>Pleomorphomonadaceae</taxon>
        <taxon>Pleomorphomonas</taxon>
        <taxon>environmental samples</taxon>
    </lineage>
</organism>
<dbReference type="Gene3D" id="3.40.140.80">
    <property type="match status" value="1"/>
</dbReference>
<gene>
    <name evidence="3" type="ORF">KL86PLE_40400</name>
</gene>
<feature type="domain" description="LpxI N-terminal" evidence="2">
    <location>
        <begin position="13"/>
        <end position="141"/>
    </location>
</feature>
<dbReference type="InterPro" id="IPR043167">
    <property type="entry name" value="LpxI_C_sf"/>
</dbReference>
<evidence type="ECO:0000313" key="3">
    <source>
        <dbReference type="EMBL" id="SCM76595.1"/>
    </source>
</evidence>
<dbReference type="Gene3D" id="3.40.50.20">
    <property type="match status" value="1"/>
</dbReference>
<dbReference type="PANTHER" id="PTHR39962:SF1">
    <property type="entry name" value="LPXI FAMILY PROTEIN"/>
    <property type="match status" value="1"/>
</dbReference>
<dbReference type="AlphaFoldDB" id="A0A212LGC2"/>
<name>A0A212LGC2_9HYPH</name>
<dbReference type="InterPro" id="IPR053174">
    <property type="entry name" value="LpxI"/>
</dbReference>
<sequence>MTLATTAPDRSTLGIIAGGGSVPVIVARAAEATGRPVVVFGLVGEADLDIEAFHHHWLRWGEIGRLFDLLAREQVGEVVICGAVNRPDFSAIRVDLGAVLSLPKILSLMVGGDDTVLKNVVRFLEDRGYRVVGAHQVAPELVGGSGSLGRFKPNDDAEADIARGVEASLALGRLDIGQAVVAISGRVVAVEGIEGTDELLQRVADLRKRGRLKAAHRSGVLVKAAKPQQDLRVDLPTIGPRTVEAAAAAGLAGIAVESGRVMIVDRPATVAAADAARLFLQVRPFPDDGP</sequence>
<evidence type="ECO:0008006" key="4">
    <source>
        <dbReference type="Google" id="ProtNLM"/>
    </source>
</evidence>
<dbReference type="Pfam" id="PF17930">
    <property type="entry name" value="LpxI_N"/>
    <property type="match status" value="1"/>
</dbReference>
<feature type="domain" description="LpxI C-terminal" evidence="1">
    <location>
        <begin position="145"/>
        <end position="280"/>
    </location>
</feature>
<dbReference type="InterPro" id="IPR010415">
    <property type="entry name" value="LpxI_C"/>
</dbReference>
<dbReference type="RefSeq" id="WP_288196725.1">
    <property type="nucleotide sequence ID" value="NZ_LT608334.1"/>
</dbReference>
<dbReference type="InterPro" id="IPR041255">
    <property type="entry name" value="LpxI_N"/>
</dbReference>
<protein>
    <recommendedName>
        <fullName evidence="4">DUF1009 domain-containing protein</fullName>
    </recommendedName>
</protein>
<evidence type="ECO:0000259" key="1">
    <source>
        <dbReference type="Pfam" id="PF06230"/>
    </source>
</evidence>
<evidence type="ECO:0000259" key="2">
    <source>
        <dbReference type="Pfam" id="PF17930"/>
    </source>
</evidence>
<reference evidence="3" key="1">
    <citation type="submission" date="2016-08" db="EMBL/GenBank/DDBJ databases">
        <authorList>
            <person name="Seilhamer J.J."/>
        </authorList>
    </citation>
    <scope>NUCLEOTIDE SEQUENCE</scope>
    <source>
        <strain evidence="3">86</strain>
    </source>
</reference>
<proteinExistence type="predicted"/>
<accession>A0A212LGC2</accession>
<dbReference type="EMBL" id="FMJD01000008">
    <property type="protein sequence ID" value="SCM76595.1"/>
    <property type="molecule type" value="Genomic_DNA"/>
</dbReference>